<dbReference type="EMBL" id="BAAAGS010000010">
    <property type="protein sequence ID" value="GAA0521175.1"/>
    <property type="molecule type" value="Genomic_DNA"/>
</dbReference>
<feature type="compositionally biased region" description="Gly residues" evidence="1">
    <location>
        <begin position="282"/>
        <end position="367"/>
    </location>
</feature>
<name>A0ABP3MIM0_SACER</name>
<evidence type="ECO:0008006" key="4">
    <source>
        <dbReference type="Google" id="ProtNLM"/>
    </source>
</evidence>
<feature type="compositionally biased region" description="Gly residues" evidence="1">
    <location>
        <begin position="231"/>
        <end position="242"/>
    </location>
</feature>
<comment type="caution">
    <text evidence="2">The sequence shown here is derived from an EMBL/GenBank/DDBJ whole genome shotgun (WGS) entry which is preliminary data.</text>
</comment>
<dbReference type="Gene3D" id="1.20.1260.20">
    <property type="entry name" value="PPE superfamily"/>
    <property type="match status" value="1"/>
</dbReference>
<gene>
    <name evidence="2" type="ORF">GCM10009533_20330</name>
</gene>
<sequence>MGETRQLEPSDFEGSSLEQMRGWVEGGAGADPLYDQKSAWEGEQKYLTDLAERVNTKLGEAGVVMQSKSGEAMQGAVAPVVLWTEVTAENARAQAQLMSEQGDAFKKVQSSIPASSEEQSVPDDTWIEEGWDSMWNGQTDAEAAKAHNEKLRQEAVTAFNNYDSASQSTVGASAVFTPPPPGGMETTVSGGQHTGVGGMTPAPGGGTGGAVPAGSGSAGYSGGGAGGFGSGGSGSGGSGGGYTPPSTTTPNWDGSTRGPGDGPLRPGPQGPSPYGPNTGIIPPGGGQGPNQGGGTGRGGSGGGRGPGVGAGGRSGGGVGAGSGRGALGPGGQSGVGAGGRAGAGVPGAGGAGGRGGAGAMGGAGARGRGQEGEEDLEHETPDYLKGDHGFFDDELPKVAPPVFGDWNQK</sequence>
<evidence type="ECO:0000313" key="3">
    <source>
        <dbReference type="Proteomes" id="UP001500729"/>
    </source>
</evidence>
<dbReference type="RefSeq" id="WP_009943024.1">
    <property type="nucleotide sequence ID" value="NZ_BAAAGS010000010.1"/>
</dbReference>
<protein>
    <recommendedName>
        <fullName evidence="4">PPE family protein</fullName>
    </recommendedName>
</protein>
<organism evidence="2 3">
    <name type="scientific">Saccharopolyspora erythraea</name>
    <name type="common">Streptomyces erythraeus</name>
    <dbReference type="NCBI Taxonomy" id="1836"/>
    <lineage>
        <taxon>Bacteria</taxon>
        <taxon>Bacillati</taxon>
        <taxon>Actinomycetota</taxon>
        <taxon>Actinomycetes</taxon>
        <taxon>Pseudonocardiales</taxon>
        <taxon>Pseudonocardiaceae</taxon>
        <taxon>Saccharopolyspora</taxon>
    </lineage>
</organism>
<dbReference type="InterPro" id="IPR038332">
    <property type="entry name" value="PPE_sf"/>
</dbReference>
<evidence type="ECO:0000313" key="2">
    <source>
        <dbReference type="EMBL" id="GAA0521175.1"/>
    </source>
</evidence>
<reference evidence="3" key="1">
    <citation type="journal article" date="2019" name="Int. J. Syst. Evol. Microbiol.">
        <title>The Global Catalogue of Microorganisms (GCM) 10K type strain sequencing project: providing services to taxonomists for standard genome sequencing and annotation.</title>
        <authorList>
            <consortium name="The Broad Institute Genomics Platform"/>
            <consortium name="The Broad Institute Genome Sequencing Center for Infectious Disease"/>
            <person name="Wu L."/>
            <person name="Ma J."/>
        </authorList>
    </citation>
    <scope>NUCLEOTIDE SEQUENCE [LARGE SCALE GENOMIC DNA]</scope>
    <source>
        <strain evidence="3">JCM 10303</strain>
    </source>
</reference>
<dbReference type="Proteomes" id="UP001500729">
    <property type="component" value="Unassembled WGS sequence"/>
</dbReference>
<keyword evidence="3" id="KW-1185">Reference proteome</keyword>
<proteinExistence type="predicted"/>
<accession>A0ABP3MIM0</accession>
<feature type="compositionally biased region" description="Basic and acidic residues" evidence="1">
    <location>
        <begin position="378"/>
        <end position="396"/>
    </location>
</feature>
<feature type="compositionally biased region" description="Gly residues" evidence="1">
    <location>
        <begin position="192"/>
        <end position="210"/>
    </location>
</feature>
<dbReference type="SUPFAM" id="SSF140459">
    <property type="entry name" value="PE/PPE dimer-like"/>
    <property type="match status" value="1"/>
</dbReference>
<evidence type="ECO:0000256" key="1">
    <source>
        <dbReference type="SAM" id="MobiDB-lite"/>
    </source>
</evidence>
<feature type="region of interest" description="Disordered" evidence="1">
    <location>
        <begin position="231"/>
        <end position="409"/>
    </location>
</feature>
<feature type="region of interest" description="Disordered" evidence="1">
    <location>
        <begin position="1"/>
        <end position="34"/>
    </location>
</feature>
<feature type="compositionally biased region" description="Pro residues" evidence="1">
    <location>
        <begin position="265"/>
        <end position="274"/>
    </location>
</feature>
<feature type="region of interest" description="Disordered" evidence="1">
    <location>
        <begin position="191"/>
        <end position="210"/>
    </location>
</feature>